<dbReference type="PROSITE" id="PS51608">
    <property type="entry name" value="SAM_MT_UBIE"/>
    <property type="match status" value="1"/>
</dbReference>
<evidence type="ECO:0000256" key="2">
    <source>
        <dbReference type="ARBA" id="ARBA00022603"/>
    </source>
</evidence>
<dbReference type="PROSITE" id="PS01184">
    <property type="entry name" value="UBIE_2"/>
    <property type="match status" value="1"/>
</dbReference>
<evidence type="ECO:0000256" key="3">
    <source>
        <dbReference type="ARBA" id="ARBA00022679"/>
    </source>
</evidence>
<dbReference type="RefSeq" id="WP_207692305.1">
    <property type="nucleotide sequence ID" value="NZ_CP061799.1"/>
</dbReference>
<gene>
    <name evidence="6" type="primary">ubiE1</name>
    <name evidence="5" type="synonym">menG</name>
    <name evidence="6" type="ORF">dnl_30010</name>
</gene>
<evidence type="ECO:0000256" key="4">
    <source>
        <dbReference type="ARBA" id="ARBA00022691"/>
    </source>
</evidence>
<protein>
    <recommendedName>
        <fullName evidence="5">Demethylmenaquinone methyltransferase</fullName>
        <ecNumber evidence="5">2.1.1.163</ecNumber>
    </recommendedName>
</protein>
<dbReference type="PANTHER" id="PTHR43591">
    <property type="entry name" value="METHYLTRANSFERASE"/>
    <property type="match status" value="1"/>
</dbReference>
<comment type="function">
    <text evidence="5">Methyltransferase required for the conversion of demethylmenaquinol (DMKH2) to menaquinol (MKH2).</text>
</comment>
<dbReference type="EC" id="2.1.1.163" evidence="5"/>
<keyword evidence="3 5" id="KW-0808">Transferase</keyword>
<comment type="similarity">
    <text evidence="5">Belongs to the class I-like SAM-binding methyltransferase superfamily. MenG/UbiE family.</text>
</comment>
<evidence type="ECO:0000256" key="5">
    <source>
        <dbReference type="HAMAP-Rule" id="MF_01813"/>
    </source>
</evidence>
<feature type="binding site" evidence="5">
    <location>
        <position position="97"/>
    </location>
    <ligand>
        <name>S-adenosyl-L-methionine</name>
        <dbReference type="ChEBI" id="CHEBI:59789"/>
    </ligand>
</feature>
<accession>A0A975B831</accession>
<evidence type="ECO:0000313" key="7">
    <source>
        <dbReference type="Proteomes" id="UP000663720"/>
    </source>
</evidence>
<dbReference type="CDD" id="cd02440">
    <property type="entry name" value="AdoMet_MTases"/>
    <property type="match status" value="1"/>
</dbReference>
<reference evidence="6" key="1">
    <citation type="journal article" date="2021" name="Microb. Physiol.">
        <title>Proteogenomic Insights into the Physiology of Marine, Sulfate-Reducing, Filamentous Desulfonema limicola and Desulfonema magnum.</title>
        <authorList>
            <person name="Schnaars V."/>
            <person name="Wohlbrand L."/>
            <person name="Scheve S."/>
            <person name="Hinrichs C."/>
            <person name="Reinhardt R."/>
            <person name="Rabus R."/>
        </authorList>
    </citation>
    <scope>NUCLEOTIDE SEQUENCE</scope>
    <source>
        <strain evidence="6">5ac10</strain>
    </source>
</reference>
<dbReference type="InterPro" id="IPR023576">
    <property type="entry name" value="UbiE/COQ5_MeTrFase_CS"/>
</dbReference>
<dbReference type="GO" id="GO:0008425">
    <property type="term" value="F:2-methoxy-6-polyprenyl-1,4-benzoquinol methyltransferase activity"/>
    <property type="evidence" value="ECO:0007669"/>
    <property type="project" value="TreeGrafter"/>
</dbReference>
<keyword evidence="6" id="KW-0830">Ubiquinone</keyword>
<organism evidence="6 7">
    <name type="scientific">Desulfonema limicola</name>
    <dbReference type="NCBI Taxonomy" id="45656"/>
    <lineage>
        <taxon>Bacteria</taxon>
        <taxon>Pseudomonadati</taxon>
        <taxon>Thermodesulfobacteriota</taxon>
        <taxon>Desulfobacteria</taxon>
        <taxon>Desulfobacterales</taxon>
        <taxon>Desulfococcaceae</taxon>
        <taxon>Desulfonema</taxon>
    </lineage>
</organism>
<comment type="catalytic activity">
    <reaction evidence="5">
        <text>a 2-demethylmenaquinol + S-adenosyl-L-methionine = a menaquinol + S-adenosyl-L-homocysteine + H(+)</text>
        <dbReference type="Rhea" id="RHEA:42640"/>
        <dbReference type="Rhea" id="RHEA-COMP:9539"/>
        <dbReference type="Rhea" id="RHEA-COMP:9563"/>
        <dbReference type="ChEBI" id="CHEBI:15378"/>
        <dbReference type="ChEBI" id="CHEBI:18151"/>
        <dbReference type="ChEBI" id="CHEBI:55437"/>
        <dbReference type="ChEBI" id="CHEBI:57856"/>
        <dbReference type="ChEBI" id="CHEBI:59789"/>
        <dbReference type="EC" id="2.1.1.163"/>
    </reaction>
</comment>
<evidence type="ECO:0000313" key="6">
    <source>
        <dbReference type="EMBL" id="QTA80689.1"/>
    </source>
</evidence>
<dbReference type="InterPro" id="IPR029063">
    <property type="entry name" value="SAM-dependent_MTases_sf"/>
</dbReference>
<dbReference type="Pfam" id="PF01209">
    <property type="entry name" value="Ubie_methyltran"/>
    <property type="match status" value="1"/>
</dbReference>
<dbReference type="InterPro" id="IPR004033">
    <property type="entry name" value="UbiE/COQ5_MeTrFase"/>
</dbReference>
<sequence length="256" mass="29135">MHHINNQDNTARIGYKIIAQEKKAQWVSRQFDSVAKKYDLMNTLLSFGIHYLWKKKAIKMSGLEPGFKVLDLCGGTGDLAVSAAKIAGRSGQVVLCDINREMMNAGRMKKSSILYRKQINYVQADAENICFCDNYFDAVIIGFGIRNLTNMEAGFKEIYRVLKPGGKMVCLEFSRPAAPFFQKIYDFYSFHIMPWAGEILTGSREAYTYLPESIRIFPLPDELKVKLEHTGFNNVIWQALTNGVAVIHRGIKYVRL</sequence>
<dbReference type="EMBL" id="CP061799">
    <property type="protein sequence ID" value="QTA80689.1"/>
    <property type="molecule type" value="Genomic_DNA"/>
</dbReference>
<comment type="caution">
    <text evidence="5">Lacks conserved residue(s) required for the propagation of feature annotation.</text>
</comment>
<feature type="binding site" evidence="5">
    <location>
        <begin position="125"/>
        <end position="126"/>
    </location>
    <ligand>
        <name>S-adenosyl-L-methionine</name>
        <dbReference type="ChEBI" id="CHEBI:59789"/>
    </ligand>
</feature>
<proteinExistence type="inferred from homology"/>
<dbReference type="GO" id="GO:0043770">
    <property type="term" value="F:demethylmenaquinone methyltransferase activity"/>
    <property type="evidence" value="ECO:0007669"/>
    <property type="project" value="UniProtKB-UniRule"/>
</dbReference>
<keyword evidence="7" id="KW-1185">Reference proteome</keyword>
<keyword evidence="1 5" id="KW-0474">Menaquinone biosynthesis</keyword>
<dbReference type="AlphaFoldDB" id="A0A975B831"/>
<dbReference type="GO" id="GO:0032259">
    <property type="term" value="P:methylation"/>
    <property type="evidence" value="ECO:0007669"/>
    <property type="project" value="UniProtKB-KW"/>
</dbReference>
<dbReference type="PANTHER" id="PTHR43591:SF24">
    <property type="entry name" value="2-METHOXY-6-POLYPRENYL-1,4-BENZOQUINOL METHYLASE, MITOCHONDRIAL"/>
    <property type="match status" value="1"/>
</dbReference>
<dbReference type="GO" id="GO:0009234">
    <property type="term" value="P:menaquinone biosynthetic process"/>
    <property type="evidence" value="ECO:0007669"/>
    <property type="project" value="UniProtKB-UniRule"/>
</dbReference>
<comment type="pathway">
    <text evidence="5">Quinol/quinone metabolism; menaquinone biosynthesis; menaquinol from 1,4-dihydroxy-2-naphthoate: step 2/2.</text>
</comment>
<dbReference type="KEGG" id="dli:dnl_30010"/>
<evidence type="ECO:0000256" key="1">
    <source>
        <dbReference type="ARBA" id="ARBA00022428"/>
    </source>
</evidence>
<keyword evidence="2 5" id="KW-0489">Methyltransferase</keyword>
<keyword evidence="4 5" id="KW-0949">S-adenosyl-L-methionine</keyword>
<dbReference type="PROSITE" id="PS01183">
    <property type="entry name" value="UBIE_1"/>
    <property type="match status" value="1"/>
</dbReference>
<dbReference type="Proteomes" id="UP000663720">
    <property type="component" value="Chromosome"/>
</dbReference>
<feature type="binding site" evidence="5">
    <location>
        <position position="76"/>
    </location>
    <ligand>
        <name>S-adenosyl-L-methionine</name>
        <dbReference type="ChEBI" id="CHEBI:59789"/>
    </ligand>
</feature>
<dbReference type="HAMAP" id="MF_01813">
    <property type="entry name" value="MenG_UbiE_methyltr"/>
    <property type="match status" value="1"/>
</dbReference>
<dbReference type="SUPFAM" id="SSF53335">
    <property type="entry name" value="S-adenosyl-L-methionine-dependent methyltransferases"/>
    <property type="match status" value="1"/>
</dbReference>
<name>A0A975B831_9BACT</name>
<dbReference type="NCBIfam" id="NF001244">
    <property type="entry name" value="PRK00216.1-5"/>
    <property type="match status" value="1"/>
</dbReference>
<dbReference type="Gene3D" id="3.40.50.150">
    <property type="entry name" value="Vaccinia Virus protein VP39"/>
    <property type="match status" value="1"/>
</dbReference>
<dbReference type="NCBIfam" id="TIGR01934">
    <property type="entry name" value="MenG_MenH_UbiE"/>
    <property type="match status" value="1"/>
</dbReference>